<proteinExistence type="predicted"/>
<evidence type="ECO:0008006" key="3">
    <source>
        <dbReference type="Google" id="ProtNLM"/>
    </source>
</evidence>
<accession>A0ABP7TCS6</accession>
<organism evidence="1 2">
    <name type="scientific">Streptomyces plumbiresistens</name>
    <dbReference type="NCBI Taxonomy" id="511811"/>
    <lineage>
        <taxon>Bacteria</taxon>
        <taxon>Bacillati</taxon>
        <taxon>Actinomycetota</taxon>
        <taxon>Actinomycetes</taxon>
        <taxon>Kitasatosporales</taxon>
        <taxon>Streptomycetaceae</taxon>
        <taxon>Streptomyces</taxon>
    </lineage>
</organism>
<sequence length="76" mass="8440">MLRALGHLNSPLAVCRRRRGPSHAVVACIHSLADGRLSREEFEREPGLVPVWCRFLHGLELIALCSVALDRIDAVL</sequence>
<dbReference type="Proteomes" id="UP001500456">
    <property type="component" value="Unassembled WGS sequence"/>
</dbReference>
<gene>
    <name evidence="1" type="ORF">GCM10022232_82100</name>
</gene>
<evidence type="ECO:0000313" key="1">
    <source>
        <dbReference type="EMBL" id="GAA4024329.1"/>
    </source>
</evidence>
<protein>
    <recommendedName>
        <fullName evidence="3">Transposase</fullName>
    </recommendedName>
</protein>
<name>A0ABP7TCS6_9ACTN</name>
<comment type="caution">
    <text evidence="1">The sequence shown here is derived from an EMBL/GenBank/DDBJ whole genome shotgun (WGS) entry which is preliminary data.</text>
</comment>
<reference evidence="2" key="1">
    <citation type="journal article" date="2019" name="Int. J. Syst. Evol. Microbiol.">
        <title>The Global Catalogue of Microorganisms (GCM) 10K type strain sequencing project: providing services to taxonomists for standard genome sequencing and annotation.</title>
        <authorList>
            <consortium name="The Broad Institute Genomics Platform"/>
            <consortium name="The Broad Institute Genome Sequencing Center for Infectious Disease"/>
            <person name="Wu L."/>
            <person name="Ma J."/>
        </authorList>
    </citation>
    <scope>NUCLEOTIDE SEQUENCE [LARGE SCALE GENOMIC DNA]</scope>
    <source>
        <strain evidence="2">JCM 16924</strain>
    </source>
</reference>
<evidence type="ECO:0000313" key="2">
    <source>
        <dbReference type="Proteomes" id="UP001500456"/>
    </source>
</evidence>
<keyword evidence="2" id="KW-1185">Reference proteome</keyword>
<dbReference type="EMBL" id="BAAAZX010000036">
    <property type="protein sequence ID" value="GAA4024329.1"/>
    <property type="molecule type" value="Genomic_DNA"/>
</dbReference>